<evidence type="ECO:0000313" key="2">
    <source>
        <dbReference type="Proteomes" id="UP000007467"/>
    </source>
</evidence>
<protein>
    <submittedName>
        <fullName evidence="1">Outer membrane protein (Omp32)</fullName>
    </submittedName>
</protein>
<accession>E8QU18</accession>
<dbReference type="Pfam" id="PF01856">
    <property type="entry name" value="HP_OMP"/>
    <property type="match status" value="1"/>
</dbReference>
<gene>
    <name evidence="1" type="ordered locus">HPSA_07150</name>
</gene>
<dbReference type="eggNOG" id="COG3170">
    <property type="taxonomic scope" value="Bacteria"/>
</dbReference>
<reference evidence="1 2" key="2">
    <citation type="journal article" date="2013" name="Genome Announc.">
        <title>Genome Sequences of Three hpAfrica2 Strains of Helicobacter pylori.</title>
        <authorList>
            <person name="Duncan S.S."/>
            <person name="Bertoli M.T."/>
            <person name="Kersulyte D."/>
            <person name="Valk P.L."/>
            <person name="Tamma S."/>
            <person name="Segal I."/>
            <person name="McClain M.S."/>
            <person name="Cover T.L."/>
            <person name="Berg D.E."/>
        </authorList>
    </citation>
    <scope>NUCLEOTIDE SEQUENCE [LARGE SCALE GENOMIC DNA]</scope>
    <source>
        <strain evidence="1 2">SouthAfrica7</strain>
    </source>
</reference>
<dbReference type="AlphaFoldDB" id="E8QU18"/>
<proteinExistence type="predicted"/>
<dbReference type="InterPro" id="IPR002718">
    <property type="entry name" value="OMP_Helicobacter"/>
</dbReference>
<dbReference type="KEGG" id="hes:HPSA_07150"/>
<evidence type="ECO:0000313" key="1">
    <source>
        <dbReference type="EMBL" id="ADU85382.1"/>
    </source>
</evidence>
<dbReference type="Proteomes" id="UP000007467">
    <property type="component" value="Chromosome"/>
</dbReference>
<dbReference type="HOGENOM" id="CLU_026212_0_0_7"/>
<dbReference type="PATRIC" id="fig|907239.3.peg.1457"/>
<dbReference type="PRINTS" id="PR01776">
    <property type="entry name" value="HPOMPFAMILY"/>
</dbReference>
<dbReference type="EMBL" id="CP002336">
    <property type="protein sequence ID" value="ADU85382.1"/>
    <property type="molecule type" value="Genomic_DNA"/>
</dbReference>
<organism evidence="1 2">
    <name type="scientific">Helicobacter pylori (strain SouthAfrica7)</name>
    <dbReference type="NCBI Taxonomy" id="907239"/>
    <lineage>
        <taxon>Bacteria</taxon>
        <taxon>Pseudomonadati</taxon>
        <taxon>Campylobacterota</taxon>
        <taxon>Epsilonproteobacteria</taxon>
        <taxon>Campylobacterales</taxon>
        <taxon>Helicobacteraceae</taxon>
        <taxon>Helicobacter</taxon>
    </lineage>
</organism>
<name>E8QU18_HELPW</name>
<reference evidence="2" key="1">
    <citation type="submission" date="2010-11" db="EMBL/GenBank/DDBJ databases">
        <title>Genome sequence of Helicobacter pylori strain SouthAfrica7.</title>
        <authorList>
            <person name="Kersulyte D."/>
            <person name="Segal I."/>
            <person name="Mistry R."/>
            <person name="Berg D.E."/>
        </authorList>
    </citation>
    <scope>NUCLEOTIDE SEQUENCE [LARGE SCALE GENOMIC DNA]</scope>
    <source>
        <strain evidence="2">SouthAfrica7</strain>
    </source>
</reference>
<sequence length="412" mass="45510">MTFKTAISYNKIIKKVILKRSALESGAQFYDKEENRMQDCKMVCKKFNRKESVLMAQSLNVSKKGSVVLGTLLSSLWLTSPLSAYEKNGAFVGISLEVGRADQKTNAYKNGELFQVPFGDVSANDDGKVPDGQTGGCQPASGTPGTPGYTQANCVVNWTSRTMLSTNKNIPGRNQPMYGLGVITGYKHFIGKKRWFGLRYYGFFDYGHSNFSNSRAANAISPFYLSDQKADMYTYGFGTDMLFNIIDKPKATAGFFVGVNFAGNTWTNNRVGYFKDGYVYGVNTDADAYMTNADGTITCGDTTPASCNVGINPNSVYTTGKLNAKVNNTIFQFLVNVGVRTNIFEHHGIEFGIKIPTLPNHFFKGSTTIKAKKQGPLENGNPTTITGAETNFSLTQTLRRQYSMYLRYVYTF</sequence>